<keyword evidence="2" id="KW-1185">Reference proteome</keyword>
<dbReference type="EMBL" id="FQWA01000013">
    <property type="protein sequence ID" value="SHF85140.1"/>
    <property type="molecule type" value="Genomic_DNA"/>
</dbReference>
<dbReference type="PROSITE" id="PS51257">
    <property type="entry name" value="PROKAR_LIPOPROTEIN"/>
    <property type="match status" value="1"/>
</dbReference>
<protein>
    <submittedName>
        <fullName evidence="1">Starch-binding associating with outer membrane</fullName>
    </submittedName>
</protein>
<proteinExistence type="predicted"/>
<sequence length="638" mass="71690">MKQNILKFKSLAFGICTTCMVLTTGCSESEYAKINTDPSTIAEGNPIFLFTQEQVQYQPFDYLLWYYDGAYTSKIVQAYSPSSSFNDLYNKLAELGGVGSQLIYVKRYENDIKATIDKMPANKAAQYSHLSAMANALTVYMGLFDTDLFGSRPYSEAAQAQYGGTLTPNYESQESLFDQWLTELNADLDKLKSTTTQISVGDNDLAYGGDTKKWVKFVNGLKLKIAVRLLHQNKNKALKIAEEVGADDANVMQSITDDYVYNKGTGGDGGNNTYGSDNSVNLGVSSKNVIDFMKRNKDPRMLVMFTKNDFNSEVIQAFFDAQARGDNNCAIPKYILDQVNYTTDASGKKHFDSWKGDGEPWVRYQGLPIGMAISEKAEYTGNNNYFVTTRWKVTDGDKSKTYSPLSYFNEELVRGRVDFTFPTAPKGKVVQDTEDNPLYEMTLSTAEMNLYLAEFKLLGANLPHTAAEYFKLGVEASAKAYNRLAILNKIPYYDKAHCNDKLDEPVTYDDAAIATMMANSDYQLTGNVPSDLEKVYIQLYLHFFYQPLEQFVTVRRSGVPKVGSSLIPWVTMKPNTELPRRFYIAQPDPADKMRTIIETAMTQQGFTFTDGQKPELLNSERVWYDKGAPNFGEGPNYL</sequence>
<evidence type="ECO:0000313" key="2">
    <source>
        <dbReference type="Proteomes" id="UP000184105"/>
    </source>
</evidence>
<organism evidence="1 2">
    <name type="scientific">Prevotella scopos JCM 17725</name>
    <dbReference type="NCBI Taxonomy" id="1236518"/>
    <lineage>
        <taxon>Bacteria</taxon>
        <taxon>Pseudomonadati</taxon>
        <taxon>Bacteroidota</taxon>
        <taxon>Bacteroidia</taxon>
        <taxon>Bacteroidales</taxon>
        <taxon>Prevotellaceae</taxon>
        <taxon>Prevotella</taxon>
    </lineage>
</organism>
<dbReference type="Pfam" id="PF12771">
    <property type="entry name" value="SusD-like_2"/>
    <property type="match status" value="2"/>
</dbReference>
<dbReference type="SUPFAM" id="SSF48452">
    <property type="entry name" value="TPR-like"/>
    <property type="match status" value="1"/>
</dbReference>
<dbReference type="AlphaFoldDB" id="A0AAX2F466"/>
<dbReference type="InterPro" id="IPR011990">
    <property type="entry name" value="TPR-like_helical_dom_sf"/>
</dbReference>
<evidence type="ECO:0000313" key="1">
    <source>
        <dbReference type="EMBL" id="SHF85140.1"/>
    </source>
</evidence>
<comment type="caution">
    <text evidence="1">The sequence shown here is derived from an EMBL/GenBank/DDBJ whole genome shotgun (WGS) entry which is preliminary data.</text>
</comment>
<gene>
    <name evidence="1" type="ORF">SAMN05444364_11335</name>
</gene>
<dbReference type="RefSeq" id="WP_025837529.1">
    <property type="nucleotide sequence ID" value="NZ_BAKP01000008.1"/>
</dbReference>
<name>A0AAX2F466_9BACT</name>
<accession>A0AAX2F466</accession>
<reference evidence="1 2" key="1">
    <citation type="submission" date="2016-11" db="EMBL/GenBank/DDBJ databases">
        <authorList>
            <person name="Varghese N."/>
            <person name="Submissions S."/>
        </authorList>
    </citation>
    <scope>NUCLEOTIDE SEQUENCE [LARGE SCALE GENOMIC DNA]</scope>
    <source>
        <strain evidence="1 2">DSM 22613</strain>
    </source>
</reference>
<dbReference type="Gene3D" id="1.25.40.390">
    <property type="match status" value="2"/>
</dbReference>
<dbReference type="InterPro" id="IPR041662">
    <property type="entry name" value="SusD-like_2"/>
</dbReference>
<dbReference type="Proteomes" id="UP000184105">
    <property type="component" value="Unassembled WGS sequence"/>
</dbReference>